<evidence type="ECO:0000256" key="3">
    <source>
        <dbReference type="ARBA" id="ARBA00022552"/>
    </source>
</evidence>
<proteinExistence type="inferred from homology"/>
<comment type="domain">
    <text evidence="5">The PRC barrel domain binds ribosomal protein uS19.</text>
</comment>
<organism evidence="7 8">
    <name type="scientific">Leptospira brenneri</name>
    <dbReference type="NCBI Taxonomy" id="2023182"/>
    <lineage>
        <taxon>Bacteria</taxon>
        <taxon>Pseudomonadati</taxon>
        <taxon>Spirochaetota</taxon>
        <taxon>Spirochaetia</taxon>
        <taxon>Leptospirales</taxon>
        <taxon>Leptospiraceae</taxon>
        <taxon>Leptospira</taxon>
    </lineage>
</organism>
<dbReference type="InterPro" id="IPR002676">
    <property type="entry name" value="RimM_N"/>
</dbReference>
<evidence type="ECO:0000256" key="1">
    <source>
        <dbReference type="ARBA" id="ARBA00022490"/>
    </source>
</evidence>
<dbReference type="InterPro" id="IPR036976">
    <property type="entry name" value="RimM_N_sf"/>
</dbReference>
<keyword evidence="4 5" id="KW-0143">Chaperone</keyword>
<dbReference type="Gene3D" id="2.40.30.60">
    <property type="entry name" value="RimM"/>
    <property type="match status" value="1"/>
</dbReference>
<dbReference type="HAMAP" id="MF_00014">
    <property type="entry name" value="Ribosome_mat_RimM"/>
    <property type="match status" value="1"/>
</dbReference>
<reference evidence="7" key="1">
    <citation type="journal article" date="2019" name="PLoS Negl. Trop. Dis.">
        <title>Revisiting the worldwide diversity of Leptospira species in the environment.</title>
        <authorList>
            <person name="Vincent A.T."/>
            <person name="Schiettekatte O."/>
            <person name="Bourhy P."/>
            <person name="Veyrier F.J."/>
            <person name="Picardeau M."/>
        </authorList>
    </citation>
    <scope>NUCLEOTIDE SEQUENCE [LARGE SCALE GENOMIC DNA]</scope>
    <source>
        <strain evidence="7">201800277</strain>
    </source>
</reference>
<dbReference type="NCBIfam" id="NF011184">
    <property type="entry name" value="PRK14590.1"/>
    <property type="match status" value="1"/>
</dbReference>
<dbReference type="InterPro" id="IPR011033">
    <property type="entry name" value="PRC_barrel-like_sf"/>
</dbReference>
<keyword evidence="2 5" id="KW-0690">Ribosome biogenesis</keyword>
<dbReference type="NCBIfam" id="TIGR02273">
    <property type="entry name" value="16S_RimM"/>
    <property type="match status" value="1"/>
</dbReference>
<dbReference type="SUPFAM" id="SSF50346">
    <property type="entry name" value="PRC-barrel domain"/>
    <property type="match status" value="1"/>
</dbReference>
<evidence type="ECO:0000256" key="4">
    <source>
        <dbReference type="ARBA" id="ARBA00023186"/>
    </source>
</evidence>
<dbReference type="GO" id="GO:0042274">
    <property type="term" value="P:ribosomal small subunit biogenesis"/>
    <property type="evidence" value="ECO:0007669"/>
    <property type="project" value="UniProtKB-UniRule"/>
</dbReference>
<dbReference type="Gene3D" id="2.30.30.240">
    <property type="entry name" value="PRC-barrel domain"/>
    <property type="match status" value="1"/>
</dbReference>
<dbReference type="GO" id="GO:0006364">
    <property type="term" value="P:rRNA processing"/>
    <property type="evidence" value="ECO:0007669"/>
    <property type="project" value="UniProtKB-UniRule"/>
</dbReference>
<dbReference type="PANTHER" id="PTHR33692">
    <property type="entry name" value="RIBOSOME MATURATION FACTOR RIMM"/>
    <property type="match status" value="1"/>
</dbReference>
<comment type="caution">
    <text evidence="7">The sequence shown here is derived from an EMBL/GenBank/DDBJ whole genome shotgun (WGS) entry which is preliminary data.</text>
</comment>
<evidence type="ECO:0000256" key="5">
    <source>
        <dbReference type="HAMAP-Rule" id="MF_00014"/>
    </source>
</evidence>
<keyword evidence="3 5" id="KW-0698">rRNA processing</keyword>
<keyword evidence="8" id="KW-1185">Reference proteome</keyword>
<dbReference type="GO" id="GO:0005737">
    <property type="term" value="C:cytoplasm"/>
    <property type="evidence" value="ECO:0007669"/>
    <property type="project" value="UniProtKB-SubCell"/>
</dbReference>
<comment type="subcellular location">
    <subcellularLocation>
        <location evidence="5">Cytoplasm</location>
    </subcellularLocation>
</comment>
<dbReference type="Pfam" id="PF01782">
    <property type="entry name" value="RimM"/>
    <property type="match status" value="1"/>
</dbReference>
<dbReference type="InterPro" id="IPR011961">
    <property type="entry name" value="RimM"/>
</dbReference>
<feature type="domain" description="RimM N-terminal" evidence="6">
    <location>
        <begin position="10"/>
        <end position="91"/>
    </location>
</feature>
<evidence type="ECO:0000256" key="2">
    <source>
        <dbReference type="ARBA" id="ARBA00022517"/>
    </source>
</evidence>
<gene>
    <name evidence="5 7" type="primary">rimM</name>
    <name evidence="7" type="ORF">EHQ30_15805</name>
</gene>
<name>A0A2M9Y2G7_9LEPT</name>
<evidence type="ECO:0000313" key="7">
    <source>
        <dbReference type="EMBL" id="TGK91668.1"/>
    </source>
</evidence>
<comment type="function">
    <text evidence="5">An accessory protein needed during the final step in the assembly of 30S ribosomal subunit, possibly for assembly of the head region. Essential for efficient processing of 16S rRNA. May be needed both before and after RbfA during the maturation of 16S rRNA. It has affinity for free ribosomal 30S subunits but not for 70S ribosomes.</text>
</comment>
<dbReference type="EMBL" id="RQFP01000014">
    <property type="protein sequence ID" value="TGK91668.1"/>
    <property type="molecule type" value="Genomic_DNA"/>
</dbReference>
<dbReference type="GO" id="GO:0043022">
    <property type="term" value="F:ribosome binding"/>
    <property type="evidence" value="ECO:0007669"/>
    <property type="project" value="InterPro"/>
</dbReference>
<sequence>MSTKPSLVKVGVIGSSHGIKGFIKVFTEGDTLISAKPPLNCTVEDPRGNQSTIQVEEIKQNGNHFLLKLKGYDTPETVIKYRGFSLLWKREDLPKPTEGEIYTEDLVGLIAISKESKTSLEYIVTQVIDNPAHPILELKPKASEGETVLIPFLHQFVGDWNLESKTLEIIGWEQWFEV</sequence>
<dbReference type="AlphaFoldDB" id="A0A2M9Y2G7"/>
<dbReference type="RefSeq" id="WP_100790085.1">
    <property type="nucleotide sequence ID" value="NZ_NPDQ01000003.1"/>
</dbReference>
<comment type="subunit">
    <text evidence="5">Binds ribosomal protein uS19.</text>
</comment>
<dbReference type="Proteomes" id="UP000297891">
    <property type="component" value="Unassembled WGS sequence"/>
</dbReference>
<dbReference type="SUPFAM" id="SSF50447">
    <property type="entry name" value="Translation proteins"/>
    <property type="match status" value="1"/>
</dbReference>
<evidence type="ECO:0000313" key="8">
    <source>
        <dbReference type="Proteomes" id="UP000297891"/>
    </source>
</evidence>
<dbReference type="GO" id="GO:0005840">
    <property type="term" value="C:ribosome"/>
    <property type="evidence" value="ECO:0007669"/>
    <property type="project" value="InterPro"/>
</dbReference>
<dbReference type="PANTHER" id="PTHR33692:SF1">
    <property type="entry name" value="RIBOSOME MATURATION FACTOR RIMM"/>
    <property type="match status" value="1"/>
</dbReference>
<dbReference type="OrthoDB" id="9810331at2"/>
<protein>
    <recommendedName>
        <fullName evidence="5">Ribosome maturation factor RimM</fullName>
    </recommendedName>
</protein>
<accession>A0A2M9Y2G7</accession>
<keyword evidence="1 5" id="KW-0963">Cytoplasm</keyword>
<dbReference type="InterPro" id="IPR009000">
    <property type="entry name" value="Transl_B-barrel_sf"/>
</dbReference>
<comment type="similarity">
    <text evidence="5">Belongs to the RimM family.</text>
</comment>
<evidence type="ECO:0000259" key="6">
    <source>
        <dbReference type="Pfam" id="PF01782"/>
    </source>
</evidence>